<dbReference type="PROSITE" id="PS50826">
    <property type="entry name" value="RUN"/>
    <property type="match status" value="1"/>
</dbReference>
<feature type="transmembrane region" description="Helical" evidence="1">
    <location>
        <begin position="304"/>
        <end position="326"/>
    </location>
</feature>
<keyword evidence="1" id="KW-1133">Transmembrane helix</keyword>
<organism evidence="5 6">
    <name type="scientific">Oncorhynchus tshawytscha</name>
    <name type="common">Chinook salmon</name>
    <name type="synonym">Salmo tshawytscha</name>
    <dbReference type="NCBI Taxonomy" id="74940"/>
    <lineage>
        <taxon>Eukaryota</taxon>
        <taxon>Metazoa</taxon>
        <taxon>Chordata</taxon>
        <taxon>Craniata</taxon>
        <taxon>Vertebrata</taxon>
        <taxon>Euteleostomi</taxon>
        <taxon>Actinopterygii</taxon>
        <taxon>Neopterygii</taxon>
        <taxon>Teleostei</taxon>
        <taxon>Protacanthopterygii</taxon>
        <taxon>Salmoniformes</taxon>
        <taxon>Salmonidae</taxon>
        <taxon>Salmoninae</taxon>
        <taxon>Oncorhynchus</taxon>
    </lineage>
</organism>
<dbReference type="Proteomes" id="UP000694402">
    <property type="component" value="Unassembled WGS sequence"/>
</dbReference>
<dbReference type="Pfam" id="PF00787">
    <property type="entry name" value="PX"/>
    <property type="match status" value="1"/>
</dbReference>
<feature type="chain" id="PRO_5044262786" description="Sorting nexin 29" evidence="2">
    <location>
        <begin position="24"/>
        <end position="666"/>
    </location>
</feature>
<sequence length="666" mass="75528">SATFIPHFILLAMSSSFFMSVQCQIRFGGRKEIASDLDSRVICLCAQFEAVLQHGLRKSKGLALTAAAIKQAAGFTSKTEAELTFWLYVKEHLNRHELQRFYSLRHISSELGRGRAWLRCALNEHSLERYLHMLLTDGIRLGTFYEDWAFILDEERASMLPTMAAGLNSILFAINIDNTDLNGVPRAGGSSSSVSHLLKESTQGIGSLWKESTQGVSTLLREISTVTAVVPGFTPTHCPDGSSDPLPVLPRSASAGREEKLQSTQTLRGTVHMNNYLYSVLFILLLREGIIRQQTWRKCEQLTLVQRCISICLVLCFVCLSVVNGLCPLFTVELRQAIVAMMNRKDELDELNMSLRSLLDGEMEHSAGLRQETDALRRRLDELEERHTAKVQALGRENEVLKVQLKKYVGAVQMLKREGTLPMVRNCDDPTLAPQSRSMDDVEELAASYERKLIEVAEMHGELIEFNERLYRSLMAKDHLINQMKQELIDLRGPVPGDLSQTSDDPSLSDFETAHRALINVWIPSVFLQGRASNAYHVYQVYIRILDNEWNVYRRYTEFRTLHNHLRSQFPQVGTFNFPPKKAIGNKDAKFVEERRKQLQSYLRMVLNKLIQTLPEFSAKPTKETLLQLLPYCEMLTYKPLTNNAVKKIELYTGGTDSESMLGGTC</sequence>
<evidence type="ECO:0000256" key="1">
    <source>
        <dbReference type="SAM" id="Phobius"/>
    </source>
</evidence>
<dbReference type="InterPro" id="IPR036871">
    <property type="entry name" value="PX_dom_sf"/>
</dbReference>
<dbReference type="InterPro" id="IPR037916">
    <property type="entry name" value="SNX29_PX"/>
</dbReference>
<keyword evidence="6" id="KW-1185">Reference proteome</keyword>
<feature type="signal peptide" evidence="2">
    <location>
        <begin position="1"/>
        <end position="23"/>
    </location>
</feature>
<dbReference type="PANTHER" id="PTHR47194">
    <property type="entry name" value="SORTING NEXIN-29-RELATED"/>
    <property type="match status" value="1"/>
</dbReference>
<dbReference type="SUPFAM" id="SSF64268">
    <property type="entry name" value="PX domain"/>
    <property type="match status" value="1"/>
</dbReference>
<dbReference type="InterPro" id="IPR037213">
    <property type="entry name" value="Run_dom_sf"/>
</dbReference>
<feature type="transmembrane region" description="Helical" evidence="1">
    <location>
        <begin position="276"/>
        <end position="292"/>
    </location>
</feature>
<feature type="domain" description="RUN" evidence="4">
    <location>
        <begin position="35"/>
        <end position="179"/>
    </location>
</feature>
<gene>
    <name evidence="5" type="primary">SNX29</name>
</gene>
<dbReference type="GO" id="GO:0035091">
    <property type="term" value="F:phosphatidylinositol binding"/>
    <property type="evidence" value="ECO:0007669"/>
    <property type="project" value="InterPro"/>
</dbReference>
<evidence type="ECO:0000259" key="4">
    <source>
        <dbReference type="PROSITE" id="PS50826"/>
    </source>
</evidence>
<name>A0A8C8JSC0_ONCTS</name>
<protein>
    <recommendedName>
        <fullName evidence="7">Sorting nexin 29</fullName>
    </recommendedName>
</protein>
<dbReference type="GeneTree" id="ENSGT00730000110975"/>
<dbReference type="InterPro" id="IPR001683">
    <property type="entry name" value="PX_dom"/>
</dbReference>
<accession>A0A8C8JSC0</accession>
<dbReference type="Gene3D" id="3.30.1520.10">
    <property type="entry name" value="Phox-like domain"/>
    <property type="match status" value="1"/>
</dbReference>
<evidence type="ECO:0000256" key="2">
    <source>
        <dbReference type="SAM" id="SignalP"/>
    </source>
</evidence>
<dbReference type="CDD" id="cd07277">
    <property type="entry name" value="PX_RUN"/>
    <property type="match status" value="1"/>
</dbReference>
<keyword evidence="2" id="KW-0732">Signal</keyword>
<dbReference type="AlphaFoldDB" id="A0A8C8JSC0"/>
<reference evidence="5" key="1">
    <citation type="submission" date="2025-08" db="UniProtKB">
        <authorList>
            <consortium name="Ensembl"/>
        </authorList>
    </citation>
    <scope>IDENTIFICATION</scope>
</reference>
<dbReference type="PANTHER" id="PTHR47194:SF3">
    <property type="entry name" value="SORTING NEXIN 29"/>
    <property type="match status" value="1"/>
</dbReference>
<evidence type="ECO:0000313" key="5">
    <source>
        <dbReference type="Ensembl" id="ENSOTSP00005099307.2"/>
    </source>
</evidence>
<keyword evidence="1" id="KW-0812">Transmembrane</keyword>
<dbReference type="InterPro" id="IPR004012">
    <property type="entry name" value="Run_dom"/>
</dbReference>
<reference evidence="5" key="2">
    <citation type="submission" date="2025-09" db="UniProtKB">
        <authorList>
            <consortium name="Ensembl"/>
        </authorList>
    </citation>
    <scope>IDENTIFICATION</scope>
</reference>
<dbReference type="InterPro" id="IPR047329">
    <property type="entry name" value="RUN_SNX29"/>
</dbReference>
<dbReference type="PROSITE" id="PS50195">
    <property type="entry name" value="PX"/>
    <property type="match status" value="1"/>
</dbReference>
<evidence type="ECO:0000259" key="3">
    <source>
        <dbReference type="PROSITE" id="PS50195"/>
    </source>
</evidence>
<dbReference type="SUPFAM" id="SSF140741">
    <property type="entry name" value="RUN domain-like"/>
    <property type="match status" value="1"/>
</dbReference>
<dbReference type="SMART" id="SM00593">
    <property type="entry name" value="RUN"/>
    <property type="match status" value="1"/>
</dbReference>
<feature type="domain" description="PX" evidence="3">
    <location>
        <begin position="517"/>
        <end position="637"/>
    </location>
</feature>
<proteinExistence type="predicted"/>
<dbReference type="Gene3D" id="1.20.58.900">
    <property type="match status" value="1"/>
</dbReference>
<evidence type="ECO:0000313" key="6">
    <source>
        <dbReference type="Proteomes" id="UP000694402"/>
    </source>
</evidence>
<dbReference type="Pfam" id="PF02759">
    <property type="entry name" value="RUN"/>
    <property type="match status" value="1"/>
</dbReference>
<keyword evidence="1" id="KW-0472">Membrane</keyword>
<dbReference type="Ensembl" id="ENSOTST00005107414.2">
    <property type="protein sequence ID" value="ENSOTSP00005099307.2"/>
    <property type="gene ID" value="ENSOTSG00005045663.2"/>
</dbReference>
<dbReference type="SMART" id="SM00312">
    <property type="entry name" value="PX"/>
    <property type="match status" value="1"/>
</dbReference>
<evidence type="ECO:0008006" key="7">
    <source>
        <dbReference type="Google" id="ProtNLM"/>
    </source>
</evidence>
<dbReference type="CDD" id="cd17689">
    <property type="entry name" value="RUN_SNX29"/>
    <property type="match status" value="1"/>
</dbReference>